<dbReference type="EMBL" id="CP046914">
    <property type="protein sequence ID" value="QGZ63757.1"/>
    <property type="molecule type" value="Genomic_DNA"/>
</dbReference>
<feature type="region of interest" description="Disordered" evidence="1">
    <location>
        <begin position="106"/>
        <end position="128"/>
    </location>
</feature>
<evidence type="ECO:0000313" key="2">
    <source>
        <dbReference type="EMBL" id="QGZ63757.1"/>
    </source>
</evidence>
<dbReference type="Proteomes" id="UP000433577">
    <property type="component" value="Chromosome 2"/>
</dbReference>
<accession>A0A7Z2JFS3</accession>
<dbReference type="InterPro" id="IPR036390">
    <property type="entry name" value="WH_DNA-bd_sf"/>
</dbReference>
<feature type="region of interest" description="Disordered" evidence="1">
    <location>
        <begin position="1"/>
        <end position="25"/>
    </location>
</feature>
<keyword evidence="3" id="KW-1185">Reference proteome</keyword>
<dbReference type="OrthoDB" id="8777588at2"/>
<proteinExistence type="predicted"/>
<feature type="compositionally biased region" description="Gly residues" evidence="1">
    <location>
        <begin position="115"/>
        <end position="128"/>
    </location>
</feature>
<evidence type="ECO:0000313" key="3">
    <source>
        <dbReference type="Proteomes" id="UP000433577"/>
    </source>
</evidence>
<evidence type="ECO:0000256" key="1">
    <source>
        <dbReference type="SAM" id="MobiDB-lite"/>
    </source>
</evidence>
<reference evidence="2 3" key="1">
    <citation type="submission" date="2019-12" db="EMBL/GenBank/DDBJ databases">
        <title>Paraburkholderia acidiphila 7Q-K02 sp. nov and Paraburkholderia acidisoli DHF22 sp. nov., two strains isolated from forest soil.</title>
        <authorList>
            <person name="Gao Z."/>
            <person name="Qiu L."/>
        </authorList>
    </citation>
    <scope>NUCLEOTIDE SEQUENCE [LARGE SCALE GENOMIC DNA]</scope>
    <source>
        <strain evidence="2 3">DHF22</strain>
    </source>
</reference>
<dbReference type="AlphaFoldDB" id="A0A7Z2JFS3"/>
<dbReference type="RefSeq" id="WP_158952747.1">
    <property type="nucleotide sequence ID" value="NZ_CP046914.1"/>
</dbReference>
<feature type="compositionally biased region" description="Acidic residues" evidence="1">
    <location>
        <begin position="1"/>
        <end position="21"/>
    </location>
</feature>
<organism evidence="2 3">
    <name type="scientific">Paraburkholderia acidisoli</name>
    <dbReference type="NCBI Taxonomy" id="2571748"/>
    <lineage>
        <taxon>Bacteria</taxon>
        <taxon>Pseudomonadati</taxon>
        <taxon>Pseudomonadota</taxon>
        <taxon>Betaproteobacteria</taxon>
        <taxon>Burkholderiales</taxon>
        <taxon>Burkholderiaceae</taxon>
        <taxon>Paraburkholderia</taxon>
    </lineage>
</organism>
<dbReference type="Gene3D" id="1.10.10.10">
    <property type="entry name" value="Winged helix-like DNA-binding domain superfamily/Winged helix DNA-binding domain"/>
    <property type="match status" value="1"/>
</dbReference>
<gene>
    <name evidence="2" type="ORF">FAZ98_18515</name>
</gene>
<protein>
    <submittedName>
        <fullName evidence="2">Helix-turn-helix domain-containing protein</fullName>
    </submittedName>
</protein>
<sequence>MNDEANDGPDDREDQGDESDQGVDPVLVAVLEQLWRAEREARTGDERARRAWSLAKLSKQSGVPMSGLRRQLTALVDSGLVVTTFAEDGSGSASLSEDGRTFCAEVFGEGDEGGEGGTRGGEGSPREN</sequence>
<dbReference type="InterPro" id="IPR036388">
    <property type="entry name" value="WH-like_DNA-bd_sf"/>
</dbReference>
<dbReference type="SUPFAM" id="SSF46785">
    <property type="entry name" value="Winged helix' DNA-binding domain"/>
    <property type="match status" value="1"/>
</dbReference>
<name>A0A7Z2JFS3_9BURK</name>
<dbReference type="KEGG" id="pacs:FAZ98_18515"/>